<dbReference type="PANTHER" id="PTHR46494">
    <property type="entry name" value="CORA FAMILY METAL ION TRANSPORTER (EUROFUNG)"/>
    <property type="match status" value="1"/>
</dbReference>
<evidence type="ECO:0000256" key="10">
    <source>
        <dbReference type="ARBA" id="ARBA00023136"/>
    </source>
</evidence>
<protein>
    <submittedName>
        <fullName evidence="12">Mg2+ and Co2+ transporter</fullName>
    </submittedName>
</protein>
<dbReference type="EMBL" id="DS267823">
    <property type="protein sequence ID" value="EDN57004.1"/>
    <property type="molecule type" value="Genomic_DNA"/>
</dbReference>
<dbReference type="InterPro" id="IPR045863">
    <property type="entry name" value="CorA_TM1_TM2"/>
</dbReference>
<evidence type="ECO:0000313" key="13">
    <source>
        <dbReference type="Proteomes" id="UP000242664"/>
    </source>
</evidence>
<keyword evidence="6 11" id="KW-0812">Transmembrane</keyword>
<comment type="similarity">
    <text evidence="2">Belongs to the CorA metal ion transporter (MIT) (TC 1.A.35) family.</text>
</comment>
<keyword evidence="5" id="KW-0997">Cell inner membrane</keyword>
<evidence type="ECO:0000256" key="2">
    <source>
        <dbReference type="ARBA" id="ARBA00009765"/>
    </source>
</evidence>
<name>A0ABM9WUH0_VIBAE</name>
<dbReference type="Pfam" id="PF01544">
    <property type="entry name" value="CorA"/>
    <property type="match status" value="1"/>
</dbReference>
<evidence type="ECO:0000256" key="5">
    <source>
        <dbReference type="ARBA" id="ARBA00022519"/>
    </source>
</evidence>
<evidence type="ECO:0000256" key="9">
    <source>
        <dbReference type="ARBA" id="ARBA00023065"/>
    </source>
</evidence>
<dbReference type="Gene3D" id="1.20.58.340">
    <property type="entry name" value="Magnesium transport protein CorA, transmembrane region"/>
    <property type="match status" value="2"/>
</dbReference>
<keyword evidence="3" id="KW-0813">Transport</keyword>
<keyword evidence="4" id="KW-1003">Cell membrane</keyword>
<evidence type="ECO:0000256" key="3">
    <source>
        <dbReference type="ARBA" id="ARBA00022448"/>
    </source>
</evidence>
<keyword evidence="10 11" id="KW-0472">Membrane</keyword>
<sequence>MQWKNRLFPSYLGKGSDKEKKMGFMIEHWDFSTPEATQQSTTAEQIQAKHWYHCERLHPDIRGWLEQNQVPRATVDHLLADESRPSFHPLDDENFMLILRGVNMNGDASPEDMLSIRILYFQGALISTRKIPSRAIMEIRQALAEHKGPKSLAGLLHQIIEGLNSKIDVYLDTIEETLNQFDVNDESTYKHMATQKALISIKRFIRPQQYAIRDLVESESELVALRPHQYRFAHNNITRINETLEFYLGEVALFQEEIKHHRDEKTNKNSYLFTLVATIFLPTSFLTGLLGINIGGMPGVESAMAFTWFCIALIVIFALEWWLFKRLGFTNKTDDEDE</sequence>
<organism evidence="12 13">
    <name type="scientific">Vibrio antiquarius (strain Ex25)</name>
    <dbReference type="NCBI Taxonomy" id="150340"/>
    <lineage>
        <taxon>Bacteria</taxon>
        <taxon>Pseudomonadati</taxon>
        <taxon>Pseudomonadota</taxon>
        <taxon>Gammaproteobacteria</taxon>
        <taxon>Vibrionales</taxon>
        <taxon>Vibrionaceae</taxon>
        <taxon>Vibrio</taxon>
        <taxon>Vibrio diabolicus subgroup</taxon>
    </lineage>
</organism>
<keyword evidence="13" id="KW-1185">Reference proteome</keyword>
<dbReference type="SUPFAM" id="SSF143865">
    <property type="entry name" value="CorA soluble domain-like"/>
    <property type="match status" value="1"/>
</dbReference>
<feature type="transmembrane region" description="Helical" evidence="11">
    <location>
        <begin position="271"/>
        <end position="294"/>
    </location>
</feature>
<evidence type="ECO:0000256" key="7">
    <source>
        <dbReference type="ARBA" id="ARBA00022833"/>
    </source>
</evidence>
<evidence type="ECO:0000256" key="8">
    <source>
        <dbReference type="ARBA" id="ARBA00022989"/>
    </source>
</evidence>
<dbReference type="SUPFAM" id="SSF144083">
    <property type="entry name" value="Magnesium transport protein CorA, transmembrane region"/>
    <property type="match status" value="1"/>
</dbReference>
<evidence type="ECO:0000313" key="12">
    <source>
        <dbReference type="EMBL" id="EDN57004.1"/>
    </source>
</evidence>
<dbReference type="InterPro" id="IPR002523">
    <property type="entry name" value="MgTranspt_CorA/ZnTranspt_ZntB"/>
</dbReference>
<proteinExistence type="inferred from homology"/>
<dbReference type="PANTHER" id="PTHR46494:SF3">
    <property type="entry name" value="ZINC TRANSPORT PROTEIN ZNTB"/>
    <property type="match status" value="1"/>
</dbReference>
<feature type="transmembrane region" description="Helical" evidence="11">
    <location>
        <begin position="306"/>
        <end position="324"/>
    </location>
</feature>
<comment type="subcellular location">
    <subcellularLocation>
        <location evidence="1">Cell membrane</location>
        <topology evidence="1">Multi-pass membrane protein</topology>
    </subcellularLocation>
</comment>
<evidence type="ECO:0000256" key="4">
    <source>
        <dbReference type="ARBA" id="ARBA00022475"/>
    </source>
</evidence>
<dbReference type="Proteomes" id="UP000242664">
    <property type="component" value="Unassembled WGS sequence"/>
</dbReference>
<dbReference type="InterPro" id="IPR045861">
    <property type="entry name" value="CorA_cytoplasmic_dom"/>
</dbReference>
<dbReference type="Gene3D" id="3.30.460.20">
    <property type="entry name" value="CorA soluble domain-like"/>
    <property type="match status" value="1"/>
</dbReference>
<accession>A0ABM9WUH0</accession>
<keyword evidence="9" id="KW-0406">Ion transport</keyword>
<evidence type="ECO:0000256" key="1">
    <source>
        <dbReference type="ARBA" id="ARBA00004651"/>
    </source>
</evidence>
<gene>
    <name evidence="12" type="ORF">VEx25_1563</name>
</gene>
<evidence type="ECO:0000256" key="11">
    <source>
        <dbReference type="SAM" id="Phobius"/>
    </source>
</evidence>
<keyword evidence="7" id="KW-0862">Zinc</keyword>
<keyword evidence="8 11" id="KW-1133">Transmembrane helix</keyword>
<evidence type="ECO:0000256" key="6">
    <source>
        <dbReference type="ARBA" id="ARBA00022692"/>
    </source>
</evidence>
<reference evidence="13" key="1">
    <citation type="submission" date="2006-10" db="EMBL/GenBank/DDBJ databases">
        <authorList>
            <person name="Heidelberg J."/>
            <person name="Sebastian Y."/>
        </authorList>
    </citation>
    <scope>NUCLEOTIDE SEQUENCE [LARGE SCALE GENOMIC DNA]</scope>
    <source>
        <strain evidence="13">EX25</strain>
    </source>
</reference>